<reference evidence="2 3" key="1">
    <citation type="journal article" date="2014" name="Genome Announc.">
        <title>Draft Genome Sequence of Amycolatopsis lurida NRRL 2430, Producer of the Glycopeptide Family Antibiotic Ristocetin.</title>
        <authorList>
            <person name="Kwun M.J."/>
            <person name="Hong H.J."/>
        </authorList>
    </citation>
    <scope>NUCLEOTIDE SEQUENCE [LARGE SCALE GENOMIC DNA]</scope>
    <source>
        <strain evidence="2 3">NRRL 2430</strain>
    </source>
</reference>
<dbReference type="InterPro" id="IPR002575">
    <property type="entry name" value="Aminoglycoside_PTrfase"/>
</dbReference>
<organism evidence="2 3">
    <name type="scientific">Amycolatopsis lurida NRRL 2430</name>
    <dbReference type="NCBI Taxonomy" id="1460371"/>
    <lineage>
        <taxon>Bacteria</taxon>
        <taxon>Bacillati</taxon>
        <taxon>Actinomycetota</taxon>
        <taxon>Actinomycetes</taxon>
        <taxon>Pseudonocardiales</taxon>
        <taxon>Pseudonocardiaceae</taxon>
        <taxon>Amycolatopsis</taxon>
    </lineage>
</organism>
<dbReference type="Pfam" id="PF01636">
    <property type="entry name" value="APH"/>
    <property type="match status" value="1"/>
</dbReference>
<dbReference type="InterPro" id="IPR051678">
    <property type="entry name" value="AGP_Transferase"/>
</dbReference>
<name>A0A2P2G175_AMYLU</name>
<dbReference type="Gene3D" id="3.90.1200.10">
    <property type="match status" value="1"/>
</dbReference>
<dbReference type="EMBL" id="JFBM01000002">
    <property type="protein sequence ID" value="KFU82722.1"/>
    <property type="molecule type" value="Genomic_DNA"/>
</dbReference>
<dbReference type="PANTHER" id="PTHR21310:SF40">
    <property type="entry name" value="AMINOGLYCOSIDE PHOSPHOTRANSFERASE DOMAIN-CONTAINING PROTEIN-RELATED"/>
    <property type="match status" value="1"/>
</dbReference>
<dbReference type="Proteomes" id="UP000256220">
    <property type="component" value="Unassembled WGS sequence"/>
</dbReference>
<dbReference type="SUPFAM" id="SSF56112">
    <property type="entry name" value="Protein kinase-like (PK-like)"/>
    <property type="match status" value="1"/>
</dbReference>
<gene>
    <name evidence="2" type="ORF">BB31_03220</name>
</gene>
<protein>
    <recommendedName>
        <fullName evidence="1">Aminoglycoside phosphotransferase domain-containing protein</fullName>
    </recommendedName>
</protein>
<sequence length="281" mass="31650">MTYGHGSVTYRVDLDGQAGESGSFIVRTSVDSTIYRGTRHNIDVLRDLGLPVPVVVDADLTQNRYPFAYMIMEVIAGRDLRYELDTMSRDQMSELAGRIVGFERDVMSLAPGGGYGFVPIGWPGRHARWVDAVRADRIEVLKTTEPDLMPFARKLTELLSHAESRLDGVPPTCFLDDLTTKNVMVRDGVLQGLVDFDVVCYGDPVYWLALTQVAVLSDTSPKCQFYVDELMRFWQATDADRANFALYCALHAVEFVRHDNADSVWRSRLIEASEKWLAEAR</sequence>
<dbReference type="InterPro" id="IPR011009">
    <property type="entry name" value="Kinase-like_dom_sf"/>
</dbReference>
<evidence type="ECO:0000313" key="3">
    <source>
        <dbReference type="Proteomes" id="UP000256220"/>
    </source>
</evidence>
<accession>A0A2P2G175</accession>
<proteinExistence type="predicted"/>
<feature type="domain" description="Aminoglycoside phosphotransferase" evidence="1">
    <location>
        <begin position="23"/>
        <end position="212"/>
    </location>
</feature>
<dbReference type="AlphaFoldDB" id="A0A2P2G175"/>
<evidence type="ECO:0000313" key="2">
    <source>
        <dbReference type="EMBL" id="KFU82722.1"/>
    </source>
</evidence>
<dbReference type="PANTHER" id="PTHR21310">
    <property type="entry name" value="AMINOGLYCOSIDE PHOSPHOTRANSFERASE-RELATED-RELATED"/>
    <property type="match status" value="1"/>
</dbReference>
<keyword evidence="3" id="KW-1185">Reference proteome</keyword>
<comment type="caution">
    <text evidence="2">The sequence shown here is derived from an EMBL/GenBank/DDBJ whole genome shotgun (WGS) entry which is preliminary data.</text>
</comment>
<evidence type="ECO:0000259" key="1">
    <source>
        <dbReference type="Pfam" id="PF01636"/>
    </source>
</evidence>